<sequence>MNTPSFVDQLDEMEERCRAMPELYPELEALWDHLVSEMPSTQVLVERNRFRLRNLPHMRQRRPRLLIGLINDGGYPNFQTLPLLRFADVVTLTTQAEQQAHADRLHLNLLGTPLPEVMRALPEGFTPDFYIDPQICGASFPPLGLEDMPCVTIAGFCHHFRALHLHNTGYLYDVIAPLSPLFSRLIAPMLPERVVVDTPFGANWGSFEHIARPSGPQSERDIDMLICFGESQSELYGDYRNLCVALARRFQAAHGDRYNIVFTSNLSKMDYFSHLARAKICLNAVGLHGPYNYRNLEAVNHGAVVMQIESHYEVGEQPLAEFFVPDEEVVLFNADDFEAKALDLLESEADRSRIAAAAQARAARDYTYQAVYSGLMSKAMEAVQARGTLPRCAPGESQLRRALSLFHADDADKRLAGFLAALGDVPSMGASEYSLILAFHDVLSLAPDHLRKAVAERYGFPVGAAPSPRAVFARIAAPGPVDRWNLLIQTWVASGELDLEGARDVLEALARTPGGLKAERSFVAFPAALETRLGRPWEKLKLHHLCSRFLHSGASDAQKDAIFVDCMRDLVDLIDTSASTEVA</sequence>
<feature type="domain" description="Spore protein YkvP/CgeB glycosyl transferase-like" evidence="1">
    <location>
        <begin position="254"/>
        <end position="372"/>
    </location>
</feature>
<gene>
    <name evidence="2" type="ORF">MZV50_11340</name>
</gene>
<evidence type="ECO:0000313" key="2">
    <source>
        <dbReference type="EMBL" id="USQ98090.1"/>
    </source>
</evidence>
<name>A0ABY4ZZJ4_9CAUL</name>
<organism evidence="2 3">
    <name type="scientific">Caulobacter segnis</name>
    <dbReference type="NCBI Taxonomy" id="88688"/>
    <lineage>
        <taxon>Bacteria</taxon>
        <taxon>Pseudomonadati</taxon>
        <taxon>Pseudomonadota</taxon>
        <taxon>Alphaproteobacteria</taxon>
        <taxon>Caulobacterales</taxon>
        <taxon>Caulobacteraceae</taxon>
        <taxon>Caulobacter</taxon>
    </lineage>
</organism>
<dbReference type="InterPro" id="IPR055259">
    <property type="entry name" value="YkvP/CgeB_Glyco_trans-like"/>
</dbReference>
<reference evidence="2 3" key="1">
    <citation type="submission" date="2022-04" db="EMBL/GenBank/DDBJ databases">
        <title>Genome sequence of soybean root-associated Caulobacter segnis RL271.</title>
        <authorList>
            <person name="Longley R."/>
            <person name="Bonito G."/>
            <person name="Trigodet F."/>
            <person name="Crosson S."/>
            <person name="Fiebig A."/>
        </authorList>
    </citation>
    <scope>NUCLEOTIDE SEQUENCE [LARGE SCALE GENOMIC DNA]</scope>
    <source>
        <strain evidence="2 3">RL271</strain>
    </source>
</reference>
<proteinExistence type="predicted"/>
<protein>
    <submittedName>
        <fullName evidence="2">Glycosyltransferase</fullName>
        <ecNumber evidence="2">2.4.-.-</ecNumber>
    </submittedName>
</protein>
<keyword evidence="2" id="KW-0328">Glycosyltransferase</keyword>
<accession>A0ABY4ZZJ4</accession>
<dbReference type="EMBL" id="CP096040">
    <property type="protein sequence ID" value="USQ98090.1"/>
    <property type="molecule type" value="Genomic_DNA"/>
</dbReference>
<keyword evidence="2" id="KW-0808">Transferase</keyword>
<dbReference type="EC" id="2.4.-.-" evidence="2"/>
<evidence type="ECO:0000259" key="1">
    <source>
        <dbReference type="Pfam" id="PF13524"/>
    </source>
</evidence>
<evidence type="ECO:0000313" key="3">
    <source>
        <dbReference type="Proteomes" id="UP001057520"/>
    </source>
</evidence>
<keyword evidence="3" id="KW-1185">Reference proteome</keyword>
<dbReference type="Pfam" id="PF13524">
    <property type="entry name" value="Glyco_trans_1_2"/>
    <property type="match status" value="1"/>
</dbReference>
<dbReference type="Proteomes" id="UP001057520">
    <property type="component" value="Chromosome"/>
</dbReference>
<dbReference type="GO" id="GO:0016757">
    <property type="term" value="F:glycosyltransferase activity"/>
    <property type="evidence" value="ECO:0007669"/>
    <property type="project" value="UniProtKB-KW"/>
</dbReference>